<gene>
    <name evidence="2" type="ORF">CARN8_3360002</name>
</gene>
<dbReference type="GO" id="GO:0008270">
    <property type="term" value="F:zinc ion binding"/>
    <property type="evidence" value="ECO:0007669"/>
    <property type="project" value="InterPro"/>
</dbReference>
<accession>A0A3P3ZP03</accession>
<dbReference type="GO" id="GO:0016832">
    <property type="term" value="F:aldehyde-lyase activity"/>
    <property type="evidence" value="ECO:0007669"/>
    <property type="project" value="InterPro"/>
</dbReference>
<evidence type="ECO:0000256" key="1">
    <source>
        <dbReference type="SAM" id="Phobius"/>
    </source>
</evidence>
<proteinExistence type="predicted"/>
<protein>
    <submittedName>
        <fullName evidence="2">Uncharacterized protein</fullName>
    </submittedName>
</protein>
<dbReference type="PROSITE" id="PS00602">
    <property type="entry name" value="ALDOLASE_CLASS_II_1"/>
    <property type="match status" value="1"/>
</dbReference>
<reference evidence="2" key="1">
    <citation type="submission" date="2018-10" db="EMBL/GenBank/DDBJ databases">
        <authorList>
            <person name="Plewniak F."/>
        </authorList>
    </citation>
    <scope>NUCLEOTIDE SEQUENCE</scope>
</reference>
<sequence>MIERRQVPLTEEMRELLVASITEAVRAELESFGVPLEVHRDHHEFIKKELENTALRQQRNERVKTSVLGWLVITVLGGIGTVAYQLFTTLKEYWK</sequence>
<keyword evidence="1" id="KW-0472">Membrane</keyword>
<keyword evidence="1" id="KW-1133">Transmembrane helix</keyword>
<evidence type="ECO:0000313" key="2">
    <source>
        <dbReference type="EMBL" id="VAY88603.1"/>
    </source>
</evidence>
<dbReference type="GO" id="GO:0005975">
    <property type="term" value="P:carbohydrate metabolic process"/>
    <property type="evidence" value="ECO:0007669"/>
    <property type="project" value="InterPro"/>
</dbReference>
<keyword evidence="1" id="KW-0812">Transmembrane</keyword>
<dbReference type="AlphaFoldDB" id="A0A3P3ZP03"/>
<dbReference type="InterPro" id="IPR000771">
    <property type="entry name" value="FBA_II"/>
</dbReference>
<dbReference type="EMBL" id="UOYP01000264">
    <property type="protein sequence ID" value="VAY88603.1"/>
    <property type="molecule type" value="Genomic_DNA"/>
</dbReference>
<name>A0A3P3ZP03_9ZZZZ</name>
<organism evidence="2">
    <name type="scientific">mine drainage metagenome</name>
    <dbReference type="NCBI Taxonomy" id="410659"/>
    <lineage>
        <taxon>unclassified sequences</taxon>
        <taxon>metagenomes</taxon>
        <taxon>ecological metagenomes</taxon>
    </lineage>
</organism>
<feature type="transmembrane region" description="Helical" evidence="1">
    <location>
        <begin position="67"/>
        <end position="87"/>
    </location>
</feature>